<gene>
    <name evidence="2" type="ORF">AVEN_58935_1</name>
</gene>
<comment type="caution">
    <text evidence="2">The sequence shown here is derived from an EMBL/GenBank/DDBJ whole genome shotgun (WGS) entry which is preliminary data.</text>
</comment>
<evidence type="ECO:0000256" key="1">
    <source>
        <dbReference type="SAM" id="SignalP"/>
    </source>
</evidence>
<proteinExistence type="predicted"/>
<dbReference type="Proteomes" id="UP000499080">
    <property type="component" value="Unassembled WGS sequence"/>
</dbReference>
<keyword evidence="1" id="KW-0732">Signal</keyword>
<sequence>MTSWVLAFAASVAVVVTATSHQQDDDEENGQDNEWRKVMCEKQDDSMYQDMNACFQLESQLIRNATASCITKILPESNGTTIELFHAACEDKSLFLKFDGCFGEYESEEEFKKQEEISPEVKACYVEVVNKHDLQELMHYFEES</sequence>
<evidence type="ECO:0000313" key="2">
    <source>
        <dbReference type="EMBL" id="GBM31143.1"/>
    </source>
</evidence>
<protein>
    <recommendedName>
        <fullName evidence="4">DUF19 domain-containing protein</fullName>
    </recommendedName>
</protein>
<dbReference type="EMBL" id="BGPR01000676">
    <property type="protein sequence ID" value="GBM31143.1"/>
    <property type="molecule type" value="Genomic_DNA"/>
</dbReference>
<feature type="signal peptide" evidence="1">
    <location>
        <begin position="1"/>
        <end position="18"/>
    </location>
</feature>
<dbReference type="OrthoDB" id="6421316at2759"/>
<evidence type="ECO:0000313" key="3">
    <source>
        <dbReference type="Proteomes" id="UP000499080"/>
    </source>
</evidence>
<name>A0A4Y2EPB9_ARAVE</name>
<keyword evidence="3" id="KW-1185">Reference proteome</keyword>
<feature type="chain" id="PRO_5021386499" description="DUF19 domain-containing protein" evidence="1">
    <location>
        <begin position="19"/>
        <end position="144"/>
    </location>
</feature>
<organism evidence="2 3">
    <name type="scientific">Araneus ventricosus</name>
    <name type="common">Orbweaver spider</name>
    <name type="synonym">Epeira ventricosa</name>
    <dbReference type="NCBI Taxonomy" id="182803"/>
    <lineage>
        <taxon>Eukaryota</taxon>
        <taxon>Metazoa</taxon>
        <taxon>Ecdysozoa</taxon>
        <taxon>Arthropoda</taxon>
        <taxon>Chelicerata</taxon>
        <taxon>Arachnida</taxon>
        <taxon>Araneae</taxon>
        <taxon>Araneomorphae</taxon>
        <taxon>Entelegynae</taxon>
        <taxon>Araneoidea</taxon>
        <taxon>Araneidae</taxon>
        <taxon>Araneus</taxon>
    </lineage>
</organism>
<reference evidence="2 3" key="1">
    <citation type="journal article" date="2019" name="Sci. Rep.">
        <title>Orb-weaving spider Araneus ventricosus genome elucidates the spidroin gene catalogue.</title>
        <authorList>
            <person name="Kono N."/>
            <person name="Nakamura H."/>
            <person name="Ohtoshi R."/>
            <person name="Moran D.A.P."/>
            <person name="Shinohara A."/>
            <person name="Yoshida Y."/>
            <person name="Fujiwara M."/>
            <person name="Mori M."/>
            <person name="Tomita M."/>
            <person name="Arakawa K."/>
        </authorList>
    </citation>
    <scope>NUCLEOTIDE SEQUENCE [LARGE SCALE GENOMIC DNA]</scope>
</reference>
<dbReference type="AlphaFoldDB" id="A0A4Y2EPB9"/>
<accession>A0A4Y2EPB9</accession>
<evidence type="ECO:0008006" key="4">
    <source>
        <dbReference type="Google" id="ProtNLM"/>
    </source>
</evidence>